<feature type="coiled-coil region" evidence="16">
    <location>
        <begin position="269"/>
        <end position="303"/>
    </location>
</feature>
<feature type="compositionally biased region" description="Basic and acidic residues" evidence="17">
    <location>
        <begin position="1"/>
        <end position="16"/>
    </location>
</feature>
<dbReference type="GO" id="GO:0008270">
    <property type="term" value="F:zinc ion binding"/>
    <property type="evidence" value="ECO:0007669"/>
    <property type="project" value="UniProtKB-KW"/>
</dbReference>
<dbReference type="OrthoDB" id="10266039at2759"/>
<dbReference type="Pfam" id="PF26095">
    <property type="entry name" value="CC_Bre1"/>
    <property type="match status" value="1"/>
</dbReference>
<dbReference type="GO" id="GO:0061630">
    <property type="term" value="F:ubiquitin protein ligase activity"/>
    <property type="evidence" value="ECO:0007669"/>
    <property type="project" value="UniProtKB-EC"/>
</dbReference>
<dbReference type="UniPathway" id="UPA00143"/>
<keyword evidence="11 15" id="KW-0175">Coiled coil</keyword>
<feature type="coiled-coil region" evidence="16">
    <location>
        <begin position="611"/>
        <end position="670"/>
    </location>
</feature>
<dbReference type="InterPro" id="IPR058643">
    <property type="entry name" value="BRE1-like_CC"/>
</dbReference>
<dbReference type="GO" id="GO:0033503">
    <property type="term" value="C:HULC complex"/>
    <property type="evidence" value="ECO:0007669"/>
    <property type="project" value="TreeGrafter"/>
</dbReference>
<feature type="region of interest" description="Disordered" evidence="17">
    <location>
        <begin position="1"/>
        <end position="46"/>
    </location>
</feature>
<dbReference type="SUPFAM" id="SSF57850">
    <property type="entry name" value="RING/U-box"/>
    <property type="match status" value="1"/>
</dbReference>
<dbReference type="STRING" id="68775.A0A5C3MGL5"/>
<evidence type="ECO:0000256" key="13">
    <source>
        <dbReference type="ARBA" id="ARBA00059679"/>
    </source>
</evidence>
<comment type="subcellular location">
    <subcellularLocation>
        <location evidence="2 15">Nucleus</location>
    </subcellularLocation>
</comment>
<evidence type="ECO:0000256" key="5">
    <source>
        <dbReference type="ARBA" id="ARBA00022679"/>
    </source>
</evidence>
<feature type="domain" description="RING-type" evidence="18">
    <location>
        <begin position="764"/>
        <end position="803"/>
    </location>
</feature>
<keyword evidence="7 14" id="KW-0863">Zinc-finger</keyword>
<evidence type="ECO:0000256" key="15">
    <source>
        <dbReference type="RuleBase" id="RU365038"/>
    </source>
</evidence>
<evidence type="ECO:0000256" key="12">
    <source>
        <dbReference type="ARBA" id="ARBA00023242"/>
    </source>
</evidence>
<evidence type="ECO:0000256" key="14">
    <source>
        <dbReference type="PROSITE-ProRule" id="PRU00175"/>
    </source>
</evidence>
<reference evidence="19 20" key="1">
    <citation type="journal article" date="2019" name="Nat. Ecol. Evol.">
        <title>Megaphylogeny resolves global patterns of mushroom evolution.</title>
        <authorList>
            <person name="Varga T."/>
            <person name="Krizsan K."/>
            <person name="Foldi C."/>
            <person name="Dima B."/>
            <person name="Sanchez-Garcia M."/>
            <person name="Sanchez-Ramirez S."/>
            <person name="Szollosi G.J."/>
            <person name="Szarkandi J.G."/>
            <person name="Papp V."/>
            <person name="Albert L."/>
            <person name="Andreopoulos W."/>
            <person name="Angelini C."/>
            <person name="Antonin V."/>
            <person name="Barry K.W."/>
            <person name="Bougher N.L."/>
            <person name="Buchanan P."/>
            <person name="Buyck B."/>
            <person name="Bense V."/>
            <person name="Catcheside P."/>
            <person name="Chovatia M."/>
            <person name="Cooper J."/>
            <person name="Damon W."/>
            <person name="Desjardin D."/>
            <person name="Finy P."/>
            <person name="Geml J."/>
            <person name="Haridas S."/>
            <person name="Hughes K."/>
            <person name="Justo A."/>
            <person name="Karasinski D."/>
            <person name="Kautmanova I."/>
            <person name="Kiss B."/>
            <person name="Kocsube S."/>
            <person name="Kotiranta H."/>
            <person name="LaButti K.M."/>
            <person name="Lechner B.E."/>
            <person name="Liimatainen K."/>
            <person name="Lipzen A."/>
            <person name="Lukacs Z."/>
            <person name="Mihaltcheva S."/>
            <person name="Morgado L.N."/>
            <person name="Niskanen T."/>
            <person name="Noordeloos M.E."/>
            <person name="Ohm R.A."/>
            <person name="Ortiz-Santana B."/>
            <person name="Ovrebo C."/>
            <person name="Racz N."/>
            <person name="Riley R."/>
            <person name="Savchenko A."/>
            <person name="Shiryaev A."/>
            <person name="Soop K."/>
            <person name="Spirin V."/>
            <person name="Szebenyi C."/>
            <person name="Tomsovsky M."/>
            <person name="Tulloss R.E."/>
            <person name="Uehling J."/>
            <person name="Grigoriev I.V."/>
            <person name="Vagvolgyi C."/>
            <person name="Papp T."/>
            <person name="Martin F.M."/>
            <person name="Miettinen O."/>
            <person name="Hibbett D.S."/>
            <person name="Nagy L.G."/>
        </authorList>
    </citation>
    <scope>NUCLEOTIDE SEQUENCE [LARGE SCALE GENOMIC DNA]</scope>
    <source>
        <strain evidence="19 20">CBS 166.37</strain>
    </source>
</reference>
<sequence length="817" mass="93026">MESKKRSHPDKDDSAVSKKRIMTSANGSPCVNGNVHNDEDEPNSDSLELFRKEAIYRRMKHYCRENERNQNRIAELERRKSTCEAGLAAMSACWAQLVEAIRLLVKPDDLPQPPINAKEIFDLGSRLEDDPTPELTAALGDTMNTTQTLVTKFVQLGEGSQSRLLQGHAYTECQKAQTECVALKSQISIMRARLKDCETQREQYYSALLAAENRLERSRSGTVQAIEVRNKSEGAEDVKSEEPERKPSSPAQSSEVPIQTNGVLDISQAAALHEQLQSRENKIRELEHEAALLRDEKTILELNLKSPPLELFAENPHYKALLRHASVLEGTLAEKSERLSKVSEELGNLQAARKEWEDEVMNSANQATQELKNMLIKRDAENARLREQRDQQAAELNERKNKDSQKLGSVQEMKVLSESRSERITALESEVRRCKAQLAANAGQAELMQFFLDGNMESAEFFQSLKEDKIQAERRIAALEQTFSVYQDDHPDVVRHMKAEADALQKLSEVTSQLERYQKVYGDCSTLAPDVAQLAEQLKRKETELEQLRLSETQRAESEKSLFAELDKLSTAWEVLDRQLKSKIFDLASMEERVTKSGIDRAKSENKFYAAMRDKEAIENERKNLVRAQEKQTKAFDRFMATEKNLSAQVASLEKEIIAYKRTVETLTDRIHFLDKECNDLRAHAEVDKRRGQELFTIMNEREKGLQTKRQELRALEDNLTAEKRSLEKQTAQLKAMASSTPPSHKHDGDKDSEADNLRALLKCSTCRTNFRSVIITKCSHTFCKPCVDARISTRQRKCPACNLAFAQSDVQTIYWQ</sequence>
<keyword evidence="10 15" id="KW-0156">Chromatin regulator</keyword>
<feature type="compositionally biased region" description="Polar residues" evidence="17">
    <location>
        <begin position="733"/>
        <end position="743"/>
    </location>
</feature>
<organism evidence="19 20">
    <name type="scientific">Crucibulum laeve</name>
    <dbReference type="NCBI Taxonomy" id="68775"/>
    <lineage>
        <taxon>Eukaryota</taxon>
        <taxon>Fungi</taxon>
        <taxon>Dikarya</taxon>
        <taxon>Basidiomycota</taxon>
        <taxon>Agaricomycotina</taxon>
        <taxon>Agaricomycetes</taxon>
        <taxon>Agaricomycetidae</taxon>
        <taxon>Agaricales</taxon>
        <taxon>Agaricineae</taxon>
        <taxon>Nidulariaceae</taxon>
        <taxon>Crucibulum</taxon>
    </lineage>
</organism>
<keyword evidence="8 15" id="KW-0833">Ubl conjugation pathway</keyword>
<proteinExistence type="inferred from homology"/>
<dbReference type="InterPro" id="IPR017907">
    <property type="entry name" value="Znf_RING_CS"/>
</dbReference>
<evidence type="ECO:0000313" key="20">
    <source>
        <dbReference type="Proteomes" id="UP000308652"/>
    </source>
</evidence>
<feature type="compositionally biased region" description="Polar residues" evidence="17">
    <location>
        <begin position="23"/>
        <end position="35"/>
    </location>
</feature>
<dbReference type="SMART" id="SM00184">
    <property type="entry name" value="RING"/>
    <property type="match status" value="1"/>
</dbReference>
<keyword evidence="9 15" id="KW-0862">Zinc</keyword>
<keyword evidence="20" id="KW-1185">Reference proteome</keyword>
<dbReference type="GO" id="GO:0005634">
    <property type="term" value="C:nucleus"/>
    <property type="evidence" value="ECO:0007669"/>
    <property type="project" value="UniProtKB-SubCell"/>
</dbReference>
<evidence type="ECO:0000259" key="18">
    <source>
        <dbReference type="PROSITE" id="PS50089"/>
    </source>
</evidence>
<feature type="compositionally biased region" description="Polar residues" evidence="17">
    <location>
        <begin position="249"/>
        <end position="258"/>
    </location>
</feature>
<dbReference type="PROSITE" id="PS00518">
    <property type="entry name" value="ZF_RING_1"/>
    <property type="match status" value="1"/>
</dbReference>
<dbReference type="Pfam" id="PF00097">
    <property type="entry name" value="zf-C3HC4"/>
    <property type="match status" value="1"/>
</dbReference>
<feature type="compositionally biased region" description="Basic and acidic residues" evidence="17">
    <location>
        <begin position="395"/>
        <end position="405"/>
    </location>
</feature>
<dbReference type="Proteomes" id="UP000308652">
    <property type="component" value="Unassembled WGS sequence"/>
</dbReference>
<evidence type="ECO:0000256" key="10">
    <source>
        <dbReference type="ARBA" id="ARBA00022853"/>
    </source>
</evidence>
<dbReference type="EC" id="2.3.2.27" evidence="15"/>
<keyword evidence="12 15" id="KW-0539">Nucleus</keyword>
<evidence type="ECO:0000256" key="9">
    <source>
        <dbReference type="ARBA" id="ARBA00022833"/>
    </source>
</evidence>
<dbReference type="InterPro" id="IPR001841">
    <property type="entry name" value="Znf_RING"/>
</dbReference>
<feature type="region of interest" description="Disordered" evidence="17">
    <location>
        <begin position="395"/>
        <end position="414"/>
    </location>
</feature>
<name>A0A5C3MGL5_9AGAR</name>
<evidence type="ECO:0000256" key="7">
    <source>
        <dbReference type="ARBA" id="ARBA00022771"/>
    </source>
</evidence>
<dbReference type="CDD" id="cd16499">
    <property type="entry name" value="RING-HC_Bre1-like"/>
    <property type="match status" value="1"/>
</dbReference>
<dbReference type="PANTHER" id="PTHR23163:SF0">
    <property type="entry name" value="E3 UBIQUITIN-PROTEIN LIGASE BRE1"/>
    <property type="match status" value="1"/>
</dbReference>
<dbReference type="PROSITE" id="PS50089">
    <property type="entry name" value="ZF_RING_2"/>
    <property type="match status" value="1"/>
</dbReference>
<keyword evidence="6 15" id="KW-0479">Metal-binding</keyword>
<evidence type="ECO:0000256" key="17">
    <source>
        <dbReference type="SAM" id="MobiDB-lite"/>
    </source>
</evidence>
<evidence type="ECO:0000256" key="16">
    <source>
        <dbReference type="SAM" id="Coils"/>
    </source>
</evidence>
<feature type="compositionally biased region" description="Basic and acidic residues" evidence="17">
    <location>
        <begin position="228"/>
        <end position="247"/>
    </location>
</feature>
<comment type="catalytic activity">
    <reaction evidence="1 15">
        <text>S-ubiquitinyl-[E2 ubiquitin-conjugating enzyme]-L-cysteine + [acceptor protein]-L-lysine = [E2 ubiquitin-conjugating enzyme]-L-cysteine + N(6)-ubiquitinyl-[acceptor protein]-L-lysine.</text>
        <dbReference type="EC" id="2.3.2.27"/>
    </reaction>
</comment>
<comment type="function">
    <text evidence="13">E3 ubiquitin-protein ligase that mediates monoubiquitination of histone H2B to form H2BK123ub1. H2BK123ub1 gives a specific tag for epigenetic transcriptional activation and is also a prerequisite for H3K4me and H3K79me formation.</text>
</comment>
<dbReference type="EMBL" id="ML213590">
    <property type="protein sequence ID" value="TFK44380.1"/>
    <property type="molecule type" value="Genomic_DNA"/>
</dbReference>
<protein>
    <recommendedName>
        <fullName evidence="15">E3 ubiquitin protein ligase</fullName>
        <ecNumber evidence="15">2.3.2.27</ecNumber>
    </recommendedName>
</protein>
<feature type="region of interest" description="Disordered" evidence="17">
    <location>
        <begin position="733"/>
        <end position="753"/>
    </location>
</feature>
<evidence type="ECO:0000256" key="11">
    <source>
        <dbReference type="ARBA" id="ARBA00023054"/>
    </source>
</evidence>
<evidence type="ECO:0000256" key="4">
    <source>
        <dbReference type="ARBA" id="ARBA00005555"/>
    </source>
</evidence>
<evidence type="ECO:0000256" key="1">
    <source>
        <dbReference type="ARBA" id="ARBA00000900"/>
    </source>
</evidence>
<evidence type="ECO:0000256" key="8">
    <source>
        <dbReference type="ARBA" id="ARBA00022786"/>
    </source>
</evidence>
<feature type="coiled-coil region" evidence="16">
    <location>
        <begin position="462"/>
        <end position="489"/>
    </location>
</feature>
<evidence type="ECO:0000256" key="2">
    <source>
        <dbReference type="ARBA" id="ARBA00004123"/>
    </source>
</evidence>
<evidence type="ECO:0000256" key="3">
    <source>
        <dbReference type="ARBA" id="ARBA00004906"/>
    </source>
</evidence>
<comment type="similarity">
    <text evidence="4 15">Belongs to the BRE1 family.</text>
</comment>
<dbReference type="AlphaFoldDB" id="A0A5C3MGL5"/>
<keyword evidence="5 15" id="KW-0808">Transferase</keyword>
<evidence type="ECO:0000313" key="19">
    <source>
        <dbReference type="EMBL" id="TFK44380.1"/>
    </source>
</evidence>
<dbReference type="PANTHER" id="PTHR23163">
    <property type="entry name" value="RING FINGER PROTEIN-RELATED"/>
    <property type="match status" value="1"/>
</dbReference>
<feature type="region of interest" description="Disordered" evidence="17">
    <location>
        <begin position="224"/>
        <end position="258"/>
    </location>
</feature>
<dbReference type="InterPro" id="IPR013083">
    <property type="entry name" value="Znf_RING/FYVE/PHD"/>
</dbReference>
<dbReference type="InterPro" id="IPR018957">
    <property type="entry name" value="Znf_C3HC4_RING-type"/>
</dbReference>
<dbReference type="Gene3D" id="3.30.40.10">
    <property type="entry name" value="Zinc/RING finger domain, C3HC4 (zinc finger)"/>
    <property type="match status" value="1"/>
</dbReference>
<dbReference type="Pfam" id="PF08647">
    <property type="entry name" value="BRE1"/>
    <property type="match status" value="1"/>
</dbReference>
<dbReference type="InterPro" id="IPR013956">
    <property type="entry name" value="E3_ubiquit_lig_Bre1"/>
</dbReference>
<dbReference type="GO" id="GO:0016567">
    <property type="term" value="P:protein ubiquitination"/>
    <property type="evidence" value="ECO:0007669"/>
    <property type="project" value="UniProtKB-UniRule"/>
</dbReference>
<accession>A0A5C3MGL5</accession>
<gene>
    <name evidence="19" type="ORF">BDQ12DRAFT_672875</name>
</gene>
<evidence type="ECO:0000256" key="6">
    <source>
        <dbReference type="ARBA" id="ARBA00022723"/>
    </source>
</evidence>
<dbReference type="GO" id="GO:0006325">
    <property type="term" value="P:chromatin organization"/>
    <property type="evidence" value="ECO:0007669"/>
    <property type="project" value="UniProtKB-KW"/>
</dbReference>
<comment type="pathway">
    <text evidence="3 15">Protein modification; protein ubiquitination.</text>
</comment>